<dbReference type="Pfam" id="PF00069">
    <property type="entry name" value="Pkinase"/>
    <property type="match status" value="1"/>
</dbReference>
<feature type="compositionally biased region" description="Basic and acidic residues" evidence="8">
    <location>
        <begin position="1173"/>
        <end position="1195"/>
    </location>
</feature>
<evidence type="ECO:0000256" key="3">
    <source>
        <dbReference type="ARBA" id="ARBA00022737"/>
    </source>
</evidence>
<dbReference type="PANTHER" id="PTHR46618">
    <property type="entry name" value="ARMADILLO REPEAT-CONTAINING PROTEIN 3"/>
    <property type="match status" value="1"/>
</dbReference>
<feature type="region of interest" description="Disordered" evidence="8">
    <location>
        <begin position="790"/>
        <end position="813"/>
    </location>
</feature>
<evidence type="ECO:0000256" key="5">
    <source>
        <dbReference type="ARBA" id="ARBA00022777"/>
    </source>
</evidence>
<dbReference type="EMBL" id="BKCP01013736">
    <property type="protein sequence ID" value="GER57856.1"/>
    <property type="molecule type" value="Genomic_DNA"/>
</dbReference>
<feature type="compositionally biased region" description="Basic and acidic residues" evidence="8">
    <location>
        <begin position="742"/>
        <end position="753"/>
    </location>
</feature>
<evidence type="ECO:0000256" key="8">
    <source>
        <dbReference type="SAM" id="MobiDB-lite"/>
    </source>
</evidence>
<feature type="compositionally biased region" description="Polar residues" evidence="8">
    <location>
        <begin position="1215"/>
        <end position="1231"/>
    </location>
</feature>
<dbReference type="SUPFAM" id="SSF56112">
    <property type="entry name" value="Protein kinase-like (PK-like)"/>
    <property type="match status" value="1"/>
</dbReference>
<proteinExistence type="predicted"/>
<dbReference type="PROSITE" id="PS00108">
    <property type="entry name" value="PROTEIN_KINASE_ST"/>
    <property type="match status" value="1"/>
</dbReference>
<keyword evidence="5 10" id="KW-0418">Kinase</keyword>
<dbReference type="PANTHER" id="PTHR46618:SF1">
    <property type="entry name" value="ARMADILLO REPEAT-CONTAINING PROTEIN 3"/>
    <property type="match status" value="1"/>
</dbReference>
<feature type="binding site" evidence="7">
    <location>
        <position position="97"/>
    </location>
    <ligand>
        <name>ATP</name>
        <dbReference type="ChEBI" id="CHEBI:30616"/>
    </ligand>
</feature>
<dbReference type="FunFam" id="1.25.10.10:FF:000214">
    <property type="entry name" value="MAP3K epsilon protein kinase 1"/>
    <property type="match status" value="1"/>
</dbReference>
<dbReference type="InterPro" id="IPR000719">
    <property type="entry name" value="Prot_kinase_dom"/>
</dbReference>
<evidence type="ECO:0000256" key="1">
    <source>
        <dbReference type="ARBA" id="ARBA00022527"/>
    </source>
</evidence>
<evidence type="ECO:0000259" key="9">
    <source>
        <dbReference type="PROSITE" id="PS50011"/>
    </source>
</evidence>
<feature type="region of interest" description="Disordered" evidence="8">
    <location>
        <begin position="1171"/>
        <end position="1231"/>
    </location>
</feature>
<dbReference type="GO" id="GO:0004674">
    <property type="term" value="F:protein serine/threonine kinase activity"/>
    <property type="evidence" value="ECO:0007669"/>
    <property type="project" value="UniProtKB-KW"/>
</dbReference>
<dbReference type="InterPro" id="IPR016024">
    <property type="entry name" value="ARM-type_fold"/>
</dbReference>
<feature type="compositionally biased region" description="Low complexity" evidence="8">
    <location>
        <begin position="791"/>
        <end position="801"/>
    </location>
</feature>
<dbReference type="GO" id="GO:0005524">
    <property type="term" value="F:ATP binding"/>
    <property type="evidence" value="ECO:0007669"/>
    <property type="project" value="UniProtKB-UniRule"/>
</dbReference>
<dbReference type="Gene3D" id="1.10.510.10">
    <property type="entry name" value="Transferase(Phosphotransferase) domain 1"/>
    <property type="match status" value="1"/>
</dbReference>
<gene>
    <name evidence="10" type="ORF">STAS_35695</name>
</gene>
<keyword evidence="3" id="KW-0677">Repeat</keyword>
<sequence length="1738" mass="193027">MSILIYRSIGLCPLQVPNLSPYAILHSSPKWIKNYSRIRVSISSFRGEMARQMTSSAFHKSKTLDNKYMLGDEIGKGAYGRVYKGLDLENGDFVAIKQVSLENIAQEDLNIIMQEIDLLKNLNHKNIVKYLGSLKTKSHLHIILEYVENGSLANIIKPNKFGPFPESLVALYISQVLEGLVYLHEQGVIHRDIKGANILTTKEGLVKLADFGVATKLTEADVNTHSVVGTPYWMAPEGMLVYFSCMLASILLGNKNFAVLCNMSRHEKYLIVHIRPVIEMSGVCAASDIWSVGCTVIELLTCVPPYYDLQPMPALFRIVQDEHPPIPDSLSPAITDFLRQCFKKVRRKLNLLPDSHHQTCNCLRCPILLIQIASLTPRVQSCSTLSTLAPFFFPDPDLPRVRLVPACFRATIGRIKGVERLGLELGKSQDARQRPDAKTLLSHPWIQNSRRALQTSLRHSGTLKYSTTDSISVFTLVIHLIKLVDLCYTIPILFFAALLPSQNNATSLNQNMEEVGSGDAASSSSGKGRTVETSSTEKSSTANRAGPVGWLKTCWCLTALFIVCGLWIPVPIRHVAKWAARMTGQICPFPQFYGQASAPFSQGDFIKSCYILEVYSWYQECRTELVSSETSETVESSEDGGFKANLIEGSKDDLEGDVISDQIPTFAIHEKSPLQPSSDGLEASLSDSTEHKPSRVPLQDEVLINGEMEPAEAAERDFVARKFDKNGSSITIQHGKTHFNQKSHDFSTQKDVEASMGSGTNELSRFSDPPGDASLDDLFHPLENLEDHGAEASTSASTSHAIHGNSVSDNGKNDLATKLRATIAQKQMENESAQTNGGDLLRLMMGVIKKDVIDIDTLGFEDKLPAENLFHLQAVEFGKLVSSLRPDEPEDVIVSSCQKLTTFFHQRPEQKIVFITQHGLLPLLELLEVPRPRIICSVLQVLNQIIKDNTDFQENACLVGLIPVVMSFAVHDRPREVRMEAAYFVQQLCQSSSSTLQMFIACRGIPILVGFMEPDYAKYREMVHMAIDGMWQVFKLQKSTSRDDFFRIAAKNGILLRLINTLYSLNEATRLASIASGSGFPPDGSAPRPRSDPLDFSSPFVQMDSSLYGNDQPDQLKVRQGDQEASRASVSHSPESRFLFPNVEASSASRVMDPASLERISNMAVKDYASAVPRDRENADRWKNESSRAEVELKQQKVVNATNRPSTDRAPKSVDMTTNGSSAYTGSQQENVRPLLSLLDKEPPSSHFSGQLEYVRHLTGVEKHETILPLLHASNDRKTNGLDFLMAQFAEVTGRGREASNVDSLPKSSPKAANKKMVNLASNGGIVAASGLASQRASGVLSGSGVLNARPGSATSSGLLSNMVSPWNVDVAREYLEKVADLLLEFAAADTAVKSYMCSQSLLSRLFQMFNKIEPPILLKVQQKLLKCINHLSTDPHCLEHLQRADALKYLIPNLDLKDGSLVSQIHHERNWNFFIVYYWGSGALYLSSSNLTSHETLPHLFPLLKVLNALFNLCKINKRRQEQAAENGIIPHLMHFIMSDSPLKQYALPLLCDMAHASRNSREQLRAHGGLDVYLSLLEDELWSVTALDSIAVCLAHDNENRKVEQALLKKDAVQKLVKFFQFCPEQHFLHILEPFLKIITKSSRINTTLAVNGLTPLLISRLDHPDAIARLNLLKLIKVVYEHHPRPKQLIVENDLPQKLQNLIEERREGQSSGGQVLVKQMATSLLKALHINTVL</sequence>
<dbReference type="InterPro" id="IPR008271">
    <property type="entry name" value="Ser/Thr_kinase_AS"/>
</dbReference>
<dbReference type="SUPFAM" id="SSF48371">
    <property type="entry name" value="ARM repeat"/>
    <property type="match status" value="2"/>
</dbReference>
<comment type="caution">
    <text evidence="10">The sequence shown here is derived from an EMBL/GenBank/DDBJ whole genome shotgun (WGS) entry which is preliminary data.</text>
</comment>
<feature type="region of interest" description="Disordered" evidence="8">
    <location>
        <begin position="513"/>
        <end position="543"/>
    </location>
</feature>
<feature type="region of interest" description="Disordered" evidence="8">
    <location>
        <begin position="668"/>
        <end position="697"/>
    </location>
</feature>
<evidence type="ECO:0000256" key="7">
    <source>
        <dbReference type="PROSITE-ProRule" id="PRU10141"/>
    </source>
</evidence>
<dbReference type="CDD" id="cd06627">
    <property type="entry name" value="STKc_Cdc7_like"/>
    <property type="match status" value="1"/>
</dbReference>
<evidence type="ECO:0000256" key="2">
    <source>
        <dbReference type="ARBA" id="ARBA00022679"/>
    </source>
</evidence>
<dbReference type="InterPro" id="IPR001245">
    <property type="entry name" value="Ser-Thr/Tyr_kinase_cat_dom"/>
</dbReference>
<evidence type="ECO:0000313" key="10">
    <source>
        <dbReference type="EMBL" id="GER57856.1"/>
    </source>
</evidence>
<evidence type="ECO:0000256" key="4">
    <source>
        <dbReference type="ARBA" id="ARBA00022741"/>
    </source>
</evidence>
<evidence type="ECO:0000256" key="6">
    <source>
        <dbReference type="ARBA" id="ARBA00022840"/>
    </source>
</evidence>
<feature type="region of interest" description="Disordered" evidence="8">
    <location>
        <begin position="1109"/>
        <end position="1134"/>
    </location>
</feature>
<name>A0A5A7RLE7_STRAF</name>
<keyword evidence="11" id="KW-1185">Reference proteome</keyword>
<dbReference type="Gene3D" id="3.30.200.20">
    <property type="entry name" value="Phosphorylase Kinase, domain 1"/>
    <property type="match status" value="1"/>
</dbReference>
<dbReference type="PROSITE" id="PS00107">
    <property type="entry name" value="PROTEIN_KINASE_ATP"/>
    <property type="match status" value="1"/>
</dbReference>
<dbReference type="InterPro" id="IPR017441">
    <property type="entry name" value="Protein_kinase_ATP_BS"/>
</dbReference>
<dbReference type="SMART" id="SM00185">
    <property type="entry name" value="ARM"/>
    <property type="match status" value="3"/>
</dbReference>
<feature type="compositionally biased region" description="Basic and acidic residues" evidence="8">
    <location>
        <begin position="1114"/>
        <end position="1125"/>
    </location>
</feature>
<accession>A0A5A7RLE7</accession>
<dbReference type="InterPro" id="IPR052441">
    <property type="entry name" value="Armadillo-Ser/Thr_Kinase"/>
</dbReference>
<dbReference type="InterPro" id="IPR011009">
    <property type="entry name" value="Kinase-like_dom_sf"/>
</dbReference>
<feature type="region of interest" description="Disordered" evidence="8">
    <location>
        <begin position="740"/>
        <end position="778"/>
    </location>
</feature>
<feature type="compositionally biased region" description="Low complexity" evidence="8">
    <location>
        <begin position="517"/>
        <end position="541"/>
    </location>
</feature>
<dbReference type="FunFam" id="1.25.10.10:FF:000278">
    <property type="entry name" value="MAP3K epsilon protein kinase 1"/>
    <property type="match status" value="1"/>
</dbReference>
<keyword evidence="6 7" id="KW-0067">ATP-binding</keyword>
<dbReference type="Pfam" id="PF07714">
    <property type="entry name" value="PK_Tyr_Ser-Thr"/>
    <property type="match status" value="1"/>
</dbReference>
<dbReference type="SMART" id="SM00220">
    <property type="entry name" value="S_TKc"/>
    <property type="match status" value="1"/>
</dbReference>
<feature type="domain" description="Protein kinase" evidence="9">
    <location>
        <begin position="68"/>
        <end position="446"/>
    </location>
</feature>
<organism evidence="10 11">
    <name type="scientific">Striga asiatica</name>
    <name type="common">Asiatic witchweed</name>
    <name type="synonym">Buchnera asiatica</name>
    <dbReference type="NCBI Taxonomy" id="4170"/>
    <lineage>
        <taxon>Eukaryota</taxon>
        <taxon>Viridiplantae</taxon>
        <taxon>Streptophyta</taxon>
        <taxon>Embryophyta</taxon>
        <taxon>Tracheophyta</taxon>
        <taxon>Spermatophyta</taxon>
        <taxon>Magnoliopsida</taxon>
        <taxon>eudicotyledons</taxon>
        <taxon>Gunneridae</taxon>
        <taxon>Pentapetalae</taxon>
        <taxon>asterids</taxon>
        <taxon>lamiids</taxon>
        <taxon>Lamiales</taxon>
        <taxon>Orobanchaceae</taxon>
        <taxon>Buchnereae</taxon>
        <taxon>Striga</taxon>
    </lineage>
</organism>
<dbReference type="InterPro" id="IPR000225">
    <property type="entry name" value="Armadillo"/>
</dbReference>
<keyword evidence="1" id="KW-0723">Serine/threonine-protein kinase</keyword>
<keyword evidence="4 7" id="KW-0547">Nucleotide-binding</keyword>
<dbReference type="OrthoDB" id="8693905at2759"/>
<evidence type="ECO:0000313" key="11">
    <source>
        <dbReference type="Proteomes" id="UP000325081"/>
    </source>
</evidence>
<protein>
    <submittedName>
        <fullName evidence="10">Protein kinase</fullName>
    </submittedName>
</protein>
<dbReference type="Proteomes" id="UP000325081">
    <property type="component" value="Unassembled WGS sequence"/>
</dbReference>
<keyword evidence="2" id="KW-0808">Transferase</keyword>
<dbReference type="Gene3D" id="1.25.10.10">
    <property type="entry name" value="Leucine-rich Repeat Variant"/>
    <property type="match status" value="2"/>
</dbReference>
<dbReference type="InterPro" id="IPR011989">
    <property type="entry name" value="ARM-like"/>
</dbReference>
<dbReference type="PROSITE" id="PS50011">
    <property type="entry name" value="PROTEIN_KINASE_DOM"/>
    <property type="match status" value="1"/>
</dbReference>
<reference evidence="11" key="1">
    <citation type="journal article" date="2019" name="Curr. Biol.">
        <title>Genome Sequence of Striga asiatica Provides Insight into the Evolution of Plant Parasitism.</title>
        <authorList>
            <person name="Yoshida S."/>
            <person name="Kim S."/>
            <person name="Wafula E.K."/>
            <person name="Tanskanen J."/>
            <person name="Kim Y.M."/>
            <person name="Honaas L."/>
            <person name="Yang Z."/>
            <person name="Spallek T."/>
            <person name="Conn C.E."/>
            <person name="Ichihashi Y."/>
            <person name="Cheong K."/>
            <person name="Cui S."/>
            <person name="Der J.P."/>
            <person name="Gundlach H."/>
            <person name="Jiao Y."/>
            <person name="Hori C."/>
            <person name="Ishida J.K."/>
            <person name="Kasahara H."/>
            <person name="Kiba T."/>
            <person name="Kim M.S."/>
            <person name="Koo N."/>
            <person name="Laohavisit A."/>
            <person name="Lee Y.H."/>
            <person name="Lumba S."/>
            <person name="McCourt P."/>
            <person name="Mortimer J.C."/>
            <person name="Mutuku J.M."/>
            <person name="Nomura T."/>
            <person name="Sasaki-Sekimoto Y."/>
            <person name="Seto Y."/>
            <person name="Wang Y."/>
            <person name="Wakatake T."/>
            <person name="Sakakibara H."/>
            <person name="Demura T."/>
            <person name="Yamaguchi S."/>
            <person name="Yoneyama K."/>
            <person name="Manabe R.I."/>
            <person name="Nelson D.C."/>
            <person name="Schulman A.H."/>
            <person name="Timko M.P."/>
            <person name="dePamphilis C.W."/>
            <person name="Choi D."/>
            <person name="Shirasu K."/>
        </authorList>
    </citation>
    <scope>NUCLEOTIDE SEQUENCE [LARGE SCALE GENOMIC DNA]</scope>
    <source>
        <strain evidence="11">cv. UVA1</strain>
    </source>
</reference>